<dbReference type="AlphaFoldDB" id="A0AAN6TDS0"/>
<reference evidence="2" key="2">
    <citation type="submission" date="2023-05" db="EMBL/GenBank/DDBJ databases">
        <authorList>
            <consortium name="Lawrence Berkeley National Laboratory"/>
            <person name="Steindorff A."/>
            <person name="Hensen N."/>
            <person name="Bonometti L."/>
            <person name="Westerberg I."/>
            <person name="Brannstrom I.O."/>
            <person name="Guillou S."/>
            <person name="Cros-Aarteil S."/>
            <person name="Calhoun S."/>
            <person name="Haridas S."/>
            <person name="Kuo A."/>
            <person name="Mondo S."/>
            <person name="Pangilinan J."/>
            <person name="Riley R."/>
            <person name="Labutti K."/>
            <person name="Andreopoulos B."/>
            <person name="Lipzen A."/>
            <person name="Chen C."/>
            <person name="Yanf M."/>
            <person name="Daum C."/>
            <person name="Ng V."/>
            <person name="Clum A."/>
            <person name="Ohm R."/>
            <person name="Martin F."/>
            <person name="Silar P."/>
            <person name="Natvig D."/>
            <person name="Lalanne C."/>
            <person name="Gautier V."/>
            <person name="Ament-Velasquez S.L."/>
            <person name="Kruys A."/>
            <person name="Hutchinson M.I."/>
            <person name="Powell A.J."/>
            <person name="Barry K."/>
            <person name="Miller A.N."/>
            <person name="Grigoriev I.V."/>
            <person name="Debuchy R."/>
            <person name="Gladieux P."/>
            <person name="Thoren M.H."/>
            <person name="Johannesson H."/>
        </authorList>
    </citation>
    <scope>NUCLEOTIDE SEQUENCE</scope>
    <source>
        <strain evidence="2">CBS 508.74</strain>
    </source>
</reference>
<sequence>MITHRNLLVLTSAVLATVQHVGAQILGCDELGCPVASGTESCTVADKTFRHVGAASVDIPDRNNVSIGLSWVKGVSSKAINGTDSVQYDQSFYLGTPPGFELHPSAGCALFFHDISKNIKFNNSRDAPLPYAEGTCQETTMGPSCVSAVIELAQMAFEKVTPYDSCELLEETFASIIADACVGSLINGGNWSPYTIKNLHKASSKAPISGEQNATSDCWPVLPKNHDLRLIESIKRTGGSDQATEDDQFYGITPILTVLYPTAAGEISLVNYPRAQLTCLKTIKTHAIMSPEGDESRR</sequence>
<name>A0AAN6TDS0_9PEZI</name>
<gene>
    <name evidence="2" type="ORF">N656DRAFT_768877</name>
</gene>
<organism evidence="2 3">
    <name type="scientific">Canariomyces notabilis</name>
    <dbReference type="NCBI Taxonomy" id="2074819"/>
    <lineage>
        <taxon>Eukaryota</taxon>
        <taxon>Fungi</taxon>
        <taxon>Dikarya</taxon>
        <taxon>Ascomycota</taxon>
        <taxon>Pezizomycotina</taxon>
        <taxon>Sordariomycetes</taxon>
        <taxon>Sordariomycetidae</taxon>
        <taxon>Sordariales</taxon>
        <taxon>Chaetomiaceae</taxon>
        <taxon>Canariomyces</taxon>
    </lineage>
</organism>
<proteinExistence type="predicted"/>
<protein>
    <submittedName>
        <fullName evidence="2">Uncharacterized protein</fullName>
    </submittedName>
</protein>
<dbReference type="EMBL" id="MU853343">
    <property type="protein sequence ID" value="KAK4112240.1"/>
    <property type="molecule type" value="Genomic_DNA"/>
</dbReference>
<accession>A0AAN6TDS0</accession>
<dbReference type="Proteomes" id="UP001302812">
    <property type="component" value="Unassembled WGS sequence"/>
</dbReference>
<comment type="caution">
    <text evidence="2">The sequence shown here is derived from an EMBL/GenBank/DDBJ whole genome shotgun (WGS) entry which is preliminary data.</text>
</comment>
<dbReference type="GeneID" id="89937783"/>
<dbReference type="RefSeq" id="XP_064669810.1">
    <property type="nucleotide sequence ID" value="XM_064813658.1"/>
</dbReference>
<keyword evidence="3" id="KW-1185">Reference proteome</keyword>
<evidence type="ECO:0000313" key="3">
    <source>
        <dbReference type="Proteomes" id="UP001302812"/>
    </source>
</evidence>
<evidence type="ECO:0000256" key="1">
    <source>
        <dbReference type="SAM" id="SignalP"/>
    </source>
</evidence>
<feature type="signal peptide" evidence="1">
    <location>
        <begin position="1"/>
        <end position="23"/>
    </location>
</feature>
<reference evidence="2" key="1">
    <citation type="journal article" date="2023" name="Mol. Phylogenet. Evol.">
        <title>Genome-scale phylogeny and comparative genomics of the fungal order Sordariales.</title>
        <authorList>
            <person name="Hensen N."/>
            <person name="Bonometti L."/>
            <person name="Westerberg I."/>
            <person name="Brannstrom I.O."/>
            <person name="Guillou S."/>
            <person name="Cros-Aarteil S."/>
            <person name="Calhoun S."/>
            <person name="Haridas S."/>
            <person name="Kuo A."/>
            <person name="Mondo S."/>
            <person name="Pangilinan J."/>
            <person name="Riley R."/>
            <person name="LaButti K."/>
            <person name="Andreopoulos B."/>
            <person name="Lipzen A."/>
            <person name="Chen C."/>
            <person name="Yan M."/>
            <person name="Daum C."/>
            <person name="Ng V."/>
            <person name="Clum A."/>
            <person name="Steindorff A."/>
            <person name="Ohm R.A."/>
            <person name="Martin F."/>
            <person name="Silar P."/>
            <person name="Natvig D.O."/>
            <person name="Lalanne C."/>
            <person name="Gautier V."/>
            <person name="Ament-Velasquez S.L."/>
            <person name="Kruys A."/>
            <person name="Hutchinson M.I."/>
            <person name="Powell A.J."/>
            <person name="Barry K."/>
            <person name="Miller A.N."/>
            <person name="Grigoriev I.V."/>
            <person name="Debuchy R."/>
            <person name="Gladieux P."/>
            <person name="Hiltunen Thoren M."/>
            <person name="Johannesson H."/>
        </authorList>
    </citation>
    <scope>NUCLEOTIDE SEQUENCE</scope>
    <source>
        <strain evidence="2">CBS 508.74</strain>
    </source>
</reference>
<feature type="chain" id="PRO_5042812124" evidence="1">
    <location>
        <begin position="24"/>
        <end position="298"/>
    </location>
</feature>
<evidence type="ECO:0000313" key="2">
    <source>
        <dbReference type="EMBL" id="KAK4112240.1"/>
    </source>
</evidence>
<keyword evidence="1" id="KW-0732">Signal</keyword>